<reference evidence="10" key="1">
    <citation type="submission" date="2020-10" db="EMBL/GenBank/DDBJ databases">
        <authorList>
            <person name="Gilroy R."/>
        </authorList>
    </citation>
    <scope>NUCLEOTIDE SEQUENCE</scope>
    <source>
        <strain evidence="10">B3-1481</strain>
    </source>
</reference>
<accession>A0A9D9NP43</accession>
<dbReference type="Pfam" id="PF14322">
    <property type="entry name" value="SusD-like_3"/>
    <property type="match status" value="1"/>
</dbReference>
<feature type="region of interest" description="Disordered" evidence="6">
    <location>
        <begin position="513"/>
        <end position="538"/>
    </location>
</feature>
<evidence type="ECO:0000259" key="8">
    <source>
        <dbReference type="Pfam" id="PF07980"/>
    </source>
</evidence>
<dbReference type="InterPro" id="IPR012944">
    <property type="entry name" value="SusD_RagB_dom"/>
</dbReference>
<dbReference type="CDD" id="cd08977">
    <property type="entry name" value="SusD"/>
    <property type="match status" value="1"/>
</dbReference>
<dbReference type="InterPro" id="IPR011990">
    <property type="entry name" value="TPR-like_helical_dom_sf"/>
</dbReference>
<feature type="signal peptide" evidence="7">
    <location>
        <begin position="1"/>
        <end position="24"/>
    </location>
</feature>
<dbReference type="GO" id="GO:0009279">
    <property type="term" value="C:cell outer membrane"/>
    <property type="evidence" value="ECO:0007669"/>
    <property type="project" value="UniProtKB-SubCell"/>
</dbReference>
<feature type="chain" id="PRO_5039438582" evidence="7">
    <location>
        <begin position="25"/>
        <end position="538"/>
    </location>
</feature>
<name>A0A9D9NP43_9BACT</name>
<evidence type="ECO:0000256" key="3">
    <source>
        <dbReference type="ARBA" id="ARBA00022729"/>
    </source>
</evidence>
<comment type="caution">
    <text evidence="10">The sequence shown here is derived from an EMBL/GenBank/DDBJ whole genome shotgun (WGS) entry which is preliminary data.</text>
</comment>
<evidence type="ECO:0000256" key="1">
    <source>
        <dbReference type="ARBA" id="ARBA00004442"/>
    </source>
</evidence>
<keyword evidence="4" id="KW-0472">Membrane</keyword>
<reference evidence="10" key="2">
    <citation type="journal article" date="2021" name="PeerJ">
        <title>Extensive microbial diversity within the chicken gut microbiome revealed by metagenomics and culture.</title>
        <authorList>
            <person name="Gilroy R."/>
            <person name="Ravi A."/>
            <person name="Getino M."/>
            <person name="Pursley I."/>
            <person name="Horton D.L."/>
            <person name="Alikhan N.F."/>
            <person name="Baker D."/>
            <person name="Gharbi K."/>
            <person name="Hall N."/>
            <person name="Watson M."/>
            <person name="Adriaenssens E.M."/>
            <person name="Foster-Nyarko E."/>
            <person name="Jarju S."/>
            <person name="Secka A."/>
            <person name="Antonio M."/>
            <person name="Oren A."/>
            <person name="Chaudhuri R.R."/>
            <person name="La Ragione R."/>
            <person name="Hildebrand F."/>
            <person name="Pallen M.J."/>
        </authorList>
    </citation>
    <scope>NUCLEOTIDE SEQUENCE</scope>
    <source>
        <strain evidence="10">B3-1481</strain>
    </source>
</reference>
<evidence type="ECO:0000313" key="10">
    <source>
        <dbReference type="EMBL" id="MBO8480605.1"/>
    </source>
</evidence>
<protein>
    <submittedName>
        <fullName evidence="10">RagB/SusD family nutrient uptake outer membrane protein</fullName>
    </submittedName>
</protein>
<comment type="subcellular location">
    <subcellularLocation>
        <location evidence="1">Cell outer membrane</location>
    </subcellularLocation>
</comment>
<dbReference type="PROSITE" id="PS51257">
    <property type="entry name" value="PROKAR_LIPOPROTEIN"/>
    <property type="match status" value="1"/>
</dbReference>
<evidence type="ECO:0000256" key="6">
    <source>
        <dbReference type="SAM" id="MobiDB-lite"/>
    </source>
</evidence>
<evidence type="ECO:0000313" key="11">
    <source>
        <dbReference type="Proteomes" id="UP000823769"/>
    </source>
</evidence>
<evidence type="ECO:0000256" key="2">
    <source>
        <dbReference type="ARBA" id="ARBA00006275"/>
    </source>
</evidence>
<dbReference type="AlphaFoldDB" id="A0A9D9NP43"/>
<evidence type="ECO:0000259" key="9">
    <source>
        <dbReference type="Pfam" id="PF14322"/>
    </source>
</evidence>
<comment type="similarity">
    <text evidence="2">Belongs to the SusD family.</text>
</comment>
<feature type="compositionally biased region" description="Basic and acidic residues" evidence="6">
    <location>
        <begin position="519"/>
        <end position="528"/>
    </location>
</feature>
<evidence type="ECO:0000256" key="4">
    <source>
        <dbReference type="ARBA" id="ARBA00023136"/>
    </source>
</evidence>
<feature type="domain" description="SusD-like N-terminal" evidence="9">
    <location>
        <begin position="106"/>
        <end position="243"/>
    </location>
</feature>
<dbReference type="SUPFAM" id="SSF48452">
    <property type="entry name" value="TPR-like"/>
    <property type="match status" value="1"/>
</dbReference>
<proteinExistence type="inferred from homology"/>
<keyword evidence="5" id="KW-0998">Cell outer membrane</keyword>
<evidence type="ECO:0000256" key="5">
    <source>
        <dbReference type="ARBA" id="ARBA00023237"/>
    </source>
</evidence>
<gene>
    <name evidence="10" type="ORF">IAB76_05810</name>
</gene>
<dbReference type="EMBL" id="JADILW010000085">
    <property type="protein sequence ID" value="MBO8480605.1"/>
    <property type="molecule type" value="Genomic_DNA"/>
</dbReference>
<feature type="domain" description="RagB/SusD" evidence="8">
    <location>
        <begin position="365"/>
        <end position="512"/>
    </location>
</feature>
<dbReference type="Gene3D" id="1.25.40.390">
    <property type="match status" value="1"/>
</dbReference>
<dbReference type="InterPro" id="IPR033985">
    <property type="entry name" value="SusD-like_N"/>
</dbReference>
<evidence type="ECO:0000256" key="7">
    <source>
        <dbReference type="SAM" id="SignalP"/>
    </source>
</evidence>
<organism evidence="10 11">
    <name type="scientific">Candidatus Cryptobacteroides avistercoris</name>
    <dbReference type="NCBI Taxonomy" id="2840758"/>
    <lineage>
        <taxon>Bacteria</taxon>
        <taxon>Pseudomonadati</taxon>
        <taxon>Bacteroidota</taxon>
        <taxon>Bacteroidia</taxon>
        <taxon>Bacteroidales</taxon>
        <taxon>Candidatus Cryptobacteroides</taxon>
    </lineage>
</organism>
<dbReference type="Pfam" id="PF07980">
    <property type="entry name" value="SusD_RagB"/>
    <property type="match status" value="1"/>
</dbReference>
<sequence length="538" mass="60021">MKKLLYIFLAVAGLSLTSCNPEMLDTNPTDKVSGTTMLNTTDGGYQALNGTIRMLWQWGWTTSGNEHQCVGPQGYNLTADLMGEDMVMAAKGNGWFWFDYLYDVKSDFTSSAFRSYDMWNYYYTLISNVNYIINAKDTMEGTEADVNYIIGNAYAIRAYCYAYLGMIFARSYIGHEDRLCVPVYTENTVSGTPGKARETNKVVFGQAMSDINNAVDLLQGAARQHVSHFDQYSANGLKARIALYMGEYQTAHDAAVEALKGGASYTFDPDYHFNSASDASVLWGAEIIATQGTTNPQFLAHMDPDFGGYGDDARKCCSEWLYSRIDENDARRGWWVEELMPDGVTMALQQTKFQFGNKQGWGSSVTDPTTKADHIFMRAPEMMLIVAETACRLDKEDEAHKYLNELMSSREPGYDCSSLTGTELGTLTTDETGSLLEEILLQRRIELWGEYGRIYDIKRLRQGFVRTAEMGHPIDAIAALNSLHTDDPETFDWVLTIPQTEIDANPLILQNPVGSYPKNDYEGDDPAKAPKPAAGVAE</sequence>
<dbReference type="Proteomes" id="UP000823769">
    <property type="component" value="Unassembled WGS sequence"/>
</dbReference>
<keyword evidence="3 7" id="KW-0732">Signal</keyword>